<proteinExistence type="predicted"/>
<protein>
    <submittedName>
        <fullName evidence="1">Uncharacterized protein</fullName>
    </submittedName>
</protein>
<evidence type="ECO:0000313" key="1">
    <source>
        <dbReference type="EMBL" id="CEM29141.1"/>
    </source>
</evidence>
<evidence type="ECO:0000313" key="2">
    <source>
        <dbReference type="Proteomes" id="UP000041254"/>
    </source>
</evidence>
<organism evidence="1 2">
    <name type="scientific">Vitrella brassicaformis (strain CCMP3155)</name>
    <dbReference type="NCBI Taxonomy" id="1169540"/>
    <lineage>
        <taxon>Eukaryota</taxon>
        <taxon>Sar</taxon>
        <taxon>Alveolata</taxon>
        <taxon>Colpodellida</taxon>
        <taxon>Vitrellaceae</taxon>
        <taxon>Vitrella</taxon>
    </lineage>
</organism>
<name>A0A0G4GHF0_VITBC</name>
<gene>
    <name evidence="1" type="ORF">Vbra_9983</name>
</gene>
<accession>A0A0G4GHF0</accession>
<dbReference type="VEuPathDB" id="CryptoDB:Vbra_9983"/>
<dbReference type="Proteomes" id="UP000041254">
    <property type="component" value="Unassembled WGS sequence"/>
</dbReference>
<reference evidence="1 2" key="1">
    <citation type="submission" date="2014-11" db="EMBL/GenBank/DDBJ databases">
        <authorList>
            <person name="Zhu J."/>
            <person name="Qi W."/>
            <person name="Song R."/>
        </authorList>
    </citation>
    <scope>NUCLEOTIDE SEQUENCE [LARGE SCALE GENOMIC DNA]</scope>
</reference>
<dbReference type="AlphaFoldDB" id="A0A0G4GHF0"/>
<sequence length="117" mass="12688">MPELVQGQGRAQYCWAEKGKLDSLSRLGSDCEFENRNTGEPVKIKPCAAGEVCLIREGADSGSNGQGKCILEEKVKDKRVEGFPHLPDVRGKGGCGGRTWIYELVDAATGEKGRFLC</sequence>
<keyword evidence="2" id="KW-1185">Reference proteome</keyword>
<dbReference type="InParanoid" id="A0A0G4GHF0"/>
<dbReference type="EMBL" id="CDMY01000666">
    <property type="protein sequence ID" value="CEM29141.1"/>
    <property type="molecule type" value="Genomic_DNA"/>
</dbReference>